<dbReference type="GO" id="GO:0006424">
    <property type="term" value="P:glutamyl-tRNA aminoacylation"/>
    <property type="evidence" value="ECO:0007669"/>
    <property type="project" value="InterPro"/>
</dbReference>
<keyword evidence="11" id="KW-1185">Reference proteome</keyword>
<feature type="binding site" evidence="7">
    <location>
        <position position="234"/>
    </location>
    <ligand>
        <name>ATP</name>
        <dbReference type="ChEBI" id="CHEBI:30616"/>
    </ligand>
</feature>
<evidence type="ECO:0000256" key="7">
    <source>
        <dbReference type="HAMAP-Rule" id="MF_01428"/>
    </source>
</evidence>
<dbReference type="RefSeq" id="WP_189478286.1">
    <property type="nucleotide sequence ID" value="NZ_BMYM01000002.1"/>
</dbReference>
<evidence type="ECO:0000256" key="2">
    <source>
        <dbReference type="ARBA" id="ARBA00022723"/>
    </source>
</evidence>
<dbReference type="InterPro" id="IPR022380">
    <property type="entry name" value="Glu-Q_tRNA(Asp)_Synthase"/>
</dbReference>
<dbReference type="GO" id="GO:0004818">
    <property type="term" value="F:glutamate-tRNA ligase activity"/>
    <property type="evidence" value="ECO:0007669"/>
    <property type="project" value="TreeGrafter"/>
</dbReference>
<reference evidence="10" key="1">
    <citation type="journal article" date="2014" name="Int. J. Syst. Evol. Microbiol.">
        <title>Complete genome sequence of Corynebacterium casei LMG S-19264T (=DSM 44701T), isolated from a smear-ripened cheese.</title>
        <authorList>
            <consortium name="US DOE Joint Genome Institute (JGI-PGF)"/>
            <person name="Walter F."/>
            <person name="Albersmeier A."/>
            <person name="Kalinowski J."/>
            <person name="Ruckert C."/>
        </authorList>
    </citation>
    <scope>NUCLEOTIDE SEQUENCE</scope>
    <source>
        <strain evidence="10">KCTC 23430</strain>
    </source>
</reference>
<proteinExistence type="inferred from homology"/>
<dbReference type="GO" id="GO:0006400">
    <property type="term" value="P:tRNA modification"/>
    <property type="evidence" value="ECO:0007669"/>
    <property type="project" value="InterPro"/>
</dbReference>
<dbReference type="GO" id="GO:0005829">
    <property type="term" value="C:cytosol"/>
    <property type="evidence" value="ECO:0007669"/>
    <property type="project" value="TreeGrafter"/>
</dbReference>
<comment type="caution">
    <text evidence="7">Lacks conserved residue(s) required for the propagation of feature annotation.</text>
</comment>
<evidence type="ECO:0000256" key="4">
    <source>
        <dbReference type="ARBA" id="ARBA00022833"/>
    </source>
</evidence>
<reference evidence="10" key="2">
    <citation type="submission" date="2020-09" db="EMBL/GenBank/DDBJ databases">
        <authorList>
            <person name="Sun Q."/>
            <person name="Kim S."/>
        </authorList>
    </citation>
    <scope>NUCLEOTIDE SEQUENCE</scope>
    <source>
        <strain evidence="10">KCTC 23430</strain>
    </source>
</reference>
<evidence type="ECO:0000259" key="9">
    <source>
        <dbReference type="Pfam" id="PF00749"/>
    </source>
</evidence>
<feature type="short sequence motif" description="'KMSKS' region" evidence="7">
    <location>
        <begin position="231"/>
        <end position="235"/>
    </location>
</feature>
<dbReference type="NCBIfam" id="TIGR03838">
    <property type="entry name" value="queuosine_YadB"/>
    <property type="match status" value="1"/>
</dbReference>
<comment type="similarity">
    <text evidence="7">Belongs to the class-I aminoacyl-tRNA synthetase family. GluQ subfamily.</text>
</comment>
<name>A0A918XM38_9GAMM</name>
<evidence type="ECO:0000256" key="6">
    <source>
        <dbReference type="ARBA" id="ARBA00023146"/>
    </source>
</evidence>
<dbReference type="InterPro" id="IPR014729">
    <property type="entry name" value="Rossmann-like_a/b/a_fold"/>
</dbReference>
<feature type="domain" description="Glutamyl/glutaminyl-tRNA synthetase class Ib catalytic" evidence="9">
    <location>
        <begin position="9"/>
        <end position="108"/>
    </location>
</feature>
<dbReference type="InterPro" id="IPR049940">
    <property type="entry name" value="GluQ/Sye"/>
</dbReference>
<protein>
    <recommendedName>
        <fullName evidence="7">Glutamyl-Q tRNA(Asp) synthetase</fullName>
        <shortName evidence="7">Glu-Q-RSs</shortName>
        <ecNumber evidence="7">6.1.1.-</ecNumber>
    </recommendedName>
</protein>
<dbReference type="PANTHER" id="PTHR43311">
    <property type="entry name" value="GLUTAMATE--TRNA LIGASE"/>
    <property type="match status" value="1"/>
</dbReference>
<evidence type="ECO:0000256" key="3">
    <source>
        <dbReference type="ARBA" id="ARBA00022741"/>
    </source>
</evidence>
<keyword evidence="4" id="KW-0862">Zinc</keyword>
<keyword evidence="1 7" id="KW-0436">Ligase</keyword>
<dbReference type="Pfam" id="PF00749">
    <property type="entry name" value="tRNA-synt_1c"/>
    <property type="match status" value="2"/>
</dbReference>
<evidence type="ECO:0000313" key="11">
    <source>
        <dbReference type="Proteomes" id="UP000644693"/>
    </source>
</evidence>
<dbReference type="InterPro" id="IPR020058">
    <property type="entry name" value="Glu/Gln-tRNA-synth_Ib_cat-dom"/>
</dbReference>
<dbReference type="GO" id="GO:0008270">
    <property type="term" value="F:zinc ion binding"/>
    <property type="evidence" value="ECO:0007669"/>
    <property type="project" value="InterPro"/>
</dbReference>
<dbReference type="Gene3D" id="3.40.50.620">
    <property type="entry name" value="HUPs"/>
    <property type="match status" value="1"/>
</dbReference>
<dbReference type="AlphaFoldDB" id="A0A918XM38"/>
<feature type="domain" description="Glutamyl/glutaminyl-tRNA synthetase class Ib catalytic" evidence="9">
    <location>
        <begin position="130"/>
        <end position="239"/>
    </location>
</feature>
<dbReference type="EC" id="6.1.1.-" evidence="7"/>
<gene>
    <name evidence="7 10" type="primary">gluQ</name>
    <name evidence="10" type="ORF">GCM10007053_26880</name>
</gene>
<dbReference type="PRINTS" id="PR00987">
    <property type="entry name" value="TRNASYNTHGLU"/>
</dbReference>
<dbReference type="SUPFAM" id="SSF52374">
    <property type="entry name" value="Nucleotidylyl transferase"/>
    <property type="match status" value="1"/>
</dbReference>
<evidence type="ECO:0000313" key="10">
    <source>
        <dbReference type="EMBL" id="GHD37373.1"/>
    </source>
</evidence>
<feature type="binding site" evidence="7">
    <location>
        <position position="193"/>
    </location>
    <ligand>
        <name>L-glutamate</name>
        <dbReference type="ChEBI" id="CHEBI:29985"/>
    </ligand>
</feature>
<dbReference type="GO" id="GO:0005524">
    <property type="term" value="F:ATP binding"/>
    <property type="evidence" value="ECO:0007669"/>
    <property type="project" value="UniProtKB-KW"/>
</dbReference>
<comment type="function">
    <text evidence="7">Catalyzes the tRNA-independent activation of glutamate in presence of ATP and the subsequent transfer of glutamate onto a tRNA(Asp). Glutamate is transferred on the 2-amino-5-(4,5-dihydroxy-2-cyclopenten-1-yl) moiety of the queuosine in the wobble position of the QUC anticodon.</text>
</comment>
<feature type="binding site" evidence="7">
    <location>
        <position position="47"/>
    </location>
    <ligand>
        <name>L-glutamate</name>
        <dbReference type="ChEBI" id="CHEBI:29985"/>
    </ligand>
</feature>
<accession>A0A918XM38</accession>
<feature type="binding site" evidence="7">
    <location>
        <position position="175"/>
    </location>
    <ligand>
        <name>L-glutamate</name>
        <dbReference type="ChEBI" id="CHEBI:29985"/>
    </ligand>
</feature>
<sequence length="293" mass="31374">MCASTHSYRGRFAPSPTGPLHKGSLIAALASYLDARAHSGQWLVRIEDIDPPREQAGATQSILNSLQAHGLYWDDDPLFQSTRSDAYEHAITRLHTDGLTFACQCTRAALGPDGCCNGRCEASSTSLTPPTATRFRVERATVISTDDGVQGQQSWPLGQDAPDFVIKRKDGLFAYQLAVAVDDAQQGISRVVRGSDLLDSTPRQIALMGALGYDAPEYSHIPILATPDGQKLSKQNHAAPLADQTAAANLREALDYLGQPPPPTTLESPVDILTAATTQWSEAAIPKAMAIIA</sequence>
<dbReference type="EMBL" id="BMYM01000002">
    <property type="protein sequence ID" value="GHD37373.1"/>
    <property type="molecule type" value="Genomic_DNA"/>
</dbReference>
<evidence type="ECO:0000256" key="8">
    <source>
        <dbReference type="RuleBase" id="RU363037"/>
    </source>
</evidence>
<keyword evidence="6 7" id="KW-0030">Aminoacyl-tRNA synthetase</keyword>
<comment type="caution">
    <text evidence="10">The sequence shown here is derived from an EMBL/GenBank/DDBJ whole genome shotgun (WGS) entry which is preliminary data.</text>
</comment>
<evidence type="ECO:0000256" key="1">
    <source>
        <dbReference type="ARBA" id="ARBA00022598"/>
    </source>
</evidence>
<keyword evidence="3 7" id="KW-0547">Nucleotide-binding</keyword>
<keyword evidence="2" id="KW-0479">Metal-binding</keyword>
<evidence type="ECO:0000256" key="5">
    <source>
        <dbReference type="ARBA" id="ARBA00022840"/>
    </source>
</evidence>
<keyword evidence="8" id="KW-0648">Protein biosynthesis</keyword>
<dbReference type="InterPro" id="IPR000924">
    <property type="entry name" value="Glu/Gln-tRNA-synth"/>
</dbReference>
<dbReference type="Proteomes" id="UP000644693">
    <property type="component" value="Unassembled WGS sequence"/>
</dbReference>
<organism evidence="10 11">
    <name type="scientific">Parahalioglobus pacificus</name>
    <dbReference type="NCBI Taxonomy" id="930806"/>
    <lineage>
        <taxon>Bacteria</taxon>
        <taxon>Pseudomonadati</taxon>
        <taxon>Pseudomonadota</taxon>
        <taxon>Gammaproteobacteria</taxon>
        <taxon>Cellvibrionales</taxon>
        <taxon>Halieaceae</taxon>
        <taxon>Parahalioglobus</taxon>
    </lineage>
</organism>
<dbReference type="HAMAP" id="MF_01428">
    <property type="entry name" value="Glu_Q_tRNA_synth"/>
    <property type="match status" value="1"/>
</dbReference>
<feature type="binding site" evidence="7">
    <location>
        <begin position="11"/>
        <end position="15"/>
    </location>
    <ligand>
        <name>L-glutamate</name>
        <dbReference type="ChEBI" id="CHEBI:29985"/>
    </ligand>
</feature>
<feature type="short sequence motif" description="'HIGH' region" evidence="7">
    <location>
        <begin position="14"/>
        <end position="24"/>
    </location>
</feature>
<keyword evidence="5 7" id="KW-0067">ATP-binding</keyword>
<dbReference type="NCBIfam" id="NF004314">
    <property type="entry name" value="PRK05710.1-3"/>
    <property type="match status" value="1"/>
</dbReference>
<dbReference type="PANTHER" id="PTHR43311:SF1">
    <property type="entry name" value="GLUTAMYL-Q TRNA(ASP) SYNTHETASE"/>
    <property type="match status" value="1"/>
</dbReference>